<dbReference type="AlphaFoldDB" id="A0A9P0H3U1"/>
<evidence type="ECO:0000256" key="1">
    <source>
        <dbReference type="SAM" id="MobiDB-lite"/>
    </source>
</evidence>
<gene>
    <name evidence="2" type="ORF">NEZAVI_LOCUS3147</name>
</gene>
<feature type="region of interest" description="Disordered" evidence="1">
    <location>
        <begin position="54"/>
        <end position="98"/>
    </location>
</feature>
<feature type="compositionally biased region" description="Basic and acidic residues" evidence="1">
    <location>
        <begin position="68"/>
        <end position="89"/>
    </location>
</feature>
<evidence type="ECO:0000313" key="2">
    <source>
        <dbReference type="EMBL" id="CAH1392297.1"/>
    </source>
</evidence>
<dbReference type="EMBL" id="OV725077">
    <property type="protein sequence ID" value="CAH1392297.1"/>
    <property type="molecule type" value="Genomic_DNA"/>
</dbReference>
<name>A0A9P0H3U1_NEZVI</name>
<protein>
    <submittedName>
        <fullName evidence="2">Uncharacterized protein</fullName>
    </submittedName>
</protein>
<accession>A0A9P0H3U1</accession>
<feature type="compositionally biased region" description="Basic and acidic residues" evidence="1">
    <location>
        <begin position="158"/>
        <end position="173"/>
    </location>
</feature>
<organism evidence="2 3">
    <name type="scientific">Nezara viridula</name>
    <name type="common">Southern green stink bug</name>
    <name type="synonym">Cimex viridulus</name>
    <dbReference type="NCBI Taxonomy" id="85310"/>
    <lineage>
        <taxon>Eukaryota</taxon>
        <taxon>Metazoa</taxon>
        <taxon>Ecdysozoa</taxon>
        <taxon>Arthropoda</taxon>
        <taxon>Hexapoda</taxon>
        <taxon>Insecta</taxon>
        <taxon>Pterygota</taxon>
        <taxon>Neoptera</taxon>
        <taxon>Paraneoptera</taxon>
        <taxon>Hemiptera</taxon>
        <taxon>Heteroptera</taxon>
        <taxon>Panheteroptera</taxon>
        <taxon>Pentatomomorpha</taxon>
        <taxon>Pentatomoidea</taxon>
        <taxon>Pentatomidae</taxon>
        <taxon>Pentatominae</taxon>
        <taxon>Nezara</taxon>
    </lineage>
</organism>
<evidence type="ECO:0000313" key="3">
    <source>
        <dbReference type="Proteomes" id="UP001152798"/>
    </source>
</evidence>
<proteinExistence type="predicted"/>
<sequence>MRLIHEWDMGATDSGRTLITTSPHPPSQRCMQRGLFEIALLCGRVSNRSIRVRRRAHQSLSSNNRPRQGFESRHHNKDVSKICEKEGDRAPGSPLSKWPQSEEVDYRLWSELESMTCHRTNHILESLKQSLVRAVECAIQMRPLDGTSWKEFQGDIPGMHKDTTHRHDIPRRG</sequence>
<keyword evidence="3" id="KW-1185">Reference proteome</keyword>
<feature type="region of interest" description="Disordered" evidence="1">
    <location>
        <begin position="152"/>
        <end position="173"/>
    </location>
</feature>
<dbReference type="Proteomes" id="UP001152798">
    <property type="component" value="Chromosome 1"/>
</dbReference>
<reference evidence="2" key="1">
    <citation type="submission" date="2022-01" db="EMBL/GenBank/DDBJ databases">
        <authorList>
            <person name="King R."/>
        </authorList>
    </citation>
    <scope>NUCLEOTIDE SEQUENCE</scope>
</reference>